<dbReference type="PANTHER" id="PTHR16276:SF1">
    <property type="entry name" value="SMALL RIBOSOMAL SUBUNIT PROTEIN MS39"/>
    <property type="match status" value="1"/>
</dbReference>
<comment type="subcellular location">
    <subcellularLocation>
        <location evidence="1">Mitochondrion</location>
    </subcellularLocation>
</comment>
<keyword evidence="5" id="KW-0810">Translation regulation</keyword>
<dbReference type="Proteomes" id="UP001187531">
    <property type="component" value="Unassembled WGS sequence"/>
</dbReference>
<dbReference type="GO" id="GO:0043024">
    <property type="term" value="F:ribosomal small subunit binding"/>
    <property type="evidence" value="ECO:0007669"/>
    <property type="project" value="InterPro"/>
</dbReference>
<protein>
    <recommendedName>
        <fullName evidence="11">Small ribosomal subunit protein mS39</fullName>
    </recommendedName>
</protein>
<keyword evidence="3" id="KW-0699">rRNA-binding</keyword>
<keyword evidence="14" id="KW-1185">Reference proteome</keyword>
<dbReference type="InterPro" id="IPR002885">
    <property type="entry name" value="PPR_rpt"/>
</dbReference>
<dbReference type="PANTHER" id="PTHR16276">
    <property type="entry name" value="PENTATRICOPEPTIDE REPEAT DOMAIN-CONTAINING PROTEIN 3"/>
    <property type="match status" value="1"/>
</dbReference>
<organism evidence="13 14">
    <name type="scientific">Artemia franciscana</name>
    <name type="common">Brine shrimp</name>
    <name type="synonym">Artemia sanfranciscana</name>
    <dbReference type="NCBI Taxonomy" id="6661"/>
    <lineage>
        <taxon>Eukaryota</taxon>
        <taxon>Metazoa</taxon>
        <taxon>Ecdysozoa</taxon>
        <taxon>Arthropoda</taxon>
        <taxon>Crustacea</taxon>
        <taxon>Branchiopoda</taxon>
        <taxon>Anostraca</taxon>
        <taxon>Artemiidae</taxon>
        <taxon>Artemia</taxon>
    </lineage>
</organism>
<reference evidence="13" key="1">
    <citation type="submission" date="2023-07" db="EMBL/GenBank/DDBJ databases">
        <title>Chromosome-level genome assembly of Artemia franciscana.</title>
        <authorList>
            <person name="Jo E."/>
        </authorList>
    </citation>
    <scope>NUCLEOTIDE SEQUENCE</scope>
    <source>
        <tissue evidence="13">Whole body</tissue>
    </source>
</reference>
<name>A0AA88HDK3_ARTSF</name>
<dbReference type="EMBL" id="JAVRJZ010000020">
    <property type="protein sequence ID" value="KAK2705501.1"/>
    <property type="molecule type" value="Genomic_DNA"/>
</dbReference>
<dbReference type="GO" id="GO:0019843">
    <property type="term" value="F:rRNA binding"/>
    <property type="evidence" value="ECO:0007669"/>
    <property type="project" value="UniProtKB-KW"/>
</dbReference>
<feature type="repeat" description="PPR" evidence="12">
    <location>
        <begin position="216"/>
        <end position="250"/>
    </location>
</feature>
<evidence type="ECO:0000256" key="3">
    <source>
        <dbReference type="ARBA" id="ARBA00022730"/>
    </source>
</evidence>
<dbReference type="InterPro" id="IPR055063">
    <property type="entry name" value="Rib_mS39_PPR"/>
</dbReference>
<comment type="similarity">
    <text evidence="2">Belongs to the mitochondrion-specific ribosomal protein mS39 family.</text>
</comment>
<evidence type="ECO:0000256" key="10">
    <source>
        <dbReference type="ARBA" id="ARBA00023274"/>
    </source>
</evidence>
<keyword evidence="10" id="KW-0687">Ribonucleoprotein</keyword>
<keyword evidence="9" id="KW-0496">Mitochondrion</keyword>
<dbReference type="InterPro" id="IPR037387">
    <property type="entry name" value="PTCD3"/>
</dbReference>
<evidence type="ECO:0000256" key="6">
    <source>
        <dbReference type="ARBA" id="ARBA00022884"/>
    </source>
</evidence>
<dbReference type="GO" id="GO:0006417">
    <property type="term" value="P:regulation of translation"/>
    <property type="evidence" value="ECO:0007669"/>
    <property type="project" value="UniProtKB-KW"/>
</dbReference>
<keyword evidence="6" id="KW-0694">RNA-binding</keyword>
<dbReference type="GO" id="GO:0005840">
    <property type="term" value="C:ribosome"/>
    <property type="evidence" value="ECO:0007669"/>
    <property type="project" value="UniProtKB-KW"/>
</dbReference>
<evidence type="ECO:0000256" key="8">
    <source>
        <dbReference type="ARBA" id="ARBA00022980"/>
    </source>
</evidence>
<sequence length="699" mass="78919">MGLVMPVCSCPVTEGNAASSSIDDSKMIQIPTRIERGPTDILKALAKTVKRDKTAAHYKFQDDPYLIPLTVMGKRQFALSKEAGRKAAKWIRQEHAEFFQHKLADPFIEAFAPTPKYDENSEVSNEILRTVIERQDVSNAINVFELMKTKNIDVHPATEQSLLELLCFHNSEDPLDMDDAQQLWYFKAQSISEKSRNNWRDSGYAEKLFHSMKNKTPEAYCAMIQGMASYGQGSRAWNLYNEMRENKLTISTEAYNSIISVVPILKEEANLRWELLEEVLRNMVEDGVAPNLGTLNAILSALSKVSLFRISLSRSLSALTEFRSLGIEPCLASFYHLLNIHYARRVSGSTLLPEIVQYLEGLTEINPGDMNDVNFFFKAMEICHEKHADLPLAHRIHSLLIKHGGGKFIGAKTETIDNLMEFYHSFVPHIYNPELSVMEDIITSIDIHGAIEHIPQIWSDARLYEKTQREKLAYQILSSLAKNVKPVTESVTESENEMRQRILKTATDIWNNLESMFNAENQRSPSNWSGEPLGNLLMIFLRLDGFQRACKVIEKLDRDGATKVSGFPKGEALRAFLGVCKDNAHASHALFANLTSKAGDLALRDASKYHDSAVQASKSFIKVYNIPCESAHKRVKEQSLKQMNENGVRLKSIATINYVTQIGYEEAEELATFVAKNIPMDEAQRNKLNAITGKDLFSE</sequence>
<evidence type="ECO:0000256" key="9">
    <source>
        <dbReference type="ARBA" id="ARBA00023128"/>
    </source>
</evidence>
<keyword evidence="4" id="KW-0677">Repeat</keyword>
<evidence type="ECO:0000256" key="1">
    <source>
        <dbReference type="ARBA" id="ARBA00004173"/>
    </source>
</evidence>
<evidence type="ECO:0000256" key="12">
    <source>
        <dbReference type="PROSITE-ProRule" id="PRU00708"/>
    </source>
</evidence>
<evidence type="ECO:0000313" key="14">
    <source>
        <dbReference type="Proteomes" id="UP001187531"/>
    </source>
</evidence>
<dbReference type="InterPro" id="IPR011990">
    <property type="entry name" value="TPR-like_helical_dom_sf"/>
</dbReference>
<dbReference type="AlphaFoldDB" id="A0AA88HDK3"/>
<proteinExistence type="inferred from homology"/>
<comment type="caution">
    <text evidence="13">The sequence shown here is derived from an EMBL/GenBank/DDBJ whole genome shotgun (WGS) entry which is preliminary data.</text>
</comment>
<accession>A0AA88HDK3</accession>
<evidence type="ECO:0000256" key="11">
    <source>
        <dbReference type="ARBA" id="ARBA00035134"/>
    </source>
</evidence>
<dbReference type="GO" id="GO:0005739">
    <property type="term" value="C:mitochondrion"/>
    <property type="evidence" value="ECO:0007669"/>
    <property type="project" value="UniProtKB-SubCell"/>
</dbReference>
<dbReference type="Pfam" id="PF22330">
    <property type="entry name" value="Rib_mS39_PPR"/>
    <property type="match status" value="1"/>
</dbReference>
<dbReference type="GO" id="GO:1990904">
    <property type="term" value="C:ribonucleoprotein complex"/>
    <property type="evidence" value="ECO:0007669"/>
    <property type="project" value="UniProtKB-KW"/>
</dbReference>
<evidence type="ECO:0000256" key="5">
    <source>
        <dbReference type="ARBA" id="ARBA00022845"/>
    </source>
</evidence>
<evidence type="ECO:0000256" key="2">
    <source>
        <dbReference type="ARBA" id="ARBA00008551"/>
    </source>
</evidence>
<keyword evidence="7" id="KW-0809">Transit peptide</keyword>
<dbReference type="Gene3D" id="1.25.40.10">
    <property type="entry name" value="Tetratricopeptide repeat domain"/>
    <property type="match status" value="1"/>
</dbReference>
<dbReference type="Pfam" id="PF13812">
    <property type="entry name" value="PPR_3"/>
    <property type="match status" value="1"/>
</dbReference>
<evidence type="ECO:0000256" key="4">
    <source>
        <dbReference type="ARBA" id="ARBA00022737"/>
    </source>
</evidence>
<dbReference type="GO" id="GO:0032543">
    <property type="term" value="P:mitochondrial translation"/>
    <property type="evidence" value="ECO:0007669"/>
    <property type="project" value="InterPro"/>
</dbReference>
<keyword evidence="8" id="KW-0689">Ribosomal protein</keyword>
<evidence type="ECO:0000313" key="13">
    <source>
        <dbReference type="EMBL" id="KAK2705501.1"/>
    </source>
</evidence>
<evidence type="ECO:0000256" key="7">
    <source>
        <dbReference type="ARBA" id="ARBA00022946"/>
    </source>
</evidence>
<gene>
    <name evidence="13" type="ORF">QYM36_015780</name>
</gene>
<dbReference type="NCBIfam" id="TIGR00756">
    <property type="entry name" value="PPR"/>
    <property type="match status" value="1"/>
</dbReference>
<dbReference type="PROSITE" id="PS51375">
    <property type="entry name" value="PPR"/>
    <property type="match status" value="1"/>
</dbReference>